<evidence type="ECO:0000313" key="2">
    <source>
        <dbReference type="EMBL" id="KZV50329.1"/>
    </source>
</evidence>
<dbReference type="Proteomes" id="UP000250235">
    <property type="component" value="Unassembled WGS sequence"/>
</dbReference>
<keyword evidence="3" id="KW-1185">Reference proteome</keyword>
<dbReference type="AlphaFoldDB" id="A0A2Z7D0A5"/>
<name>A0A2Z7D0A5_9LAMI</name>
<dbReference type="EMBL" id="KQ992470">
    <property type="protein sequence ID" value="KZV50329.1"/>
    <property type="molecule type" value="Genomic_DNA"/>
</dbReference>
<keyword evidence="1" id="KW-0472">Membrane</keyword>
<evidence type="ECO:0000256" key="1">
    <source>
        <dbReference type="SAM" id="Phobius"/>
    </source>
</evidence>
<keyword evidence="1" id="KW-1133">Transmembrane helix</keyword>
<organism evidence="2 3">
    <name type="scientific">Dorcoceras hygrometricum</name>
    <dbReference type="NCBI Taxonomy" id="472368"/>
    <lineage>
        <taxon>Eukaryota</taxon>
        <taxon>Viridiplantae</taxon>
        <taxon>Streptophyta</taxon>
        <taxon>Embryophyta</taxon>
        <taxon>Tracheophyta</taxon>
        <taxon>Spermatophyta</taxon>
        <taxon>Magnoliopsida</taxon>
        <taxon>eudicotyledons</taxon>
        <taxon>Gunneridae</taxon>
        <taxon>Pentapetalae</taxon>
        <taxon>asterids</taxon>
        <taxon>lamiids</taxon>
        <taxon>Lamiales</taxon>
        <taxon>Gesneriaceae</taxon>
        <taxon>Didymocarpoideae</taxon>
        <taxon>Trichosporeae</taxon>
        <taxon>Loxocarpinae</taxon>
        <taxon>Dorcoceras</taxon>
    </lineage>
</organism>
<gene>
    <name evidence="2" type="ORF">F511_39472</name>
</gene>
<reference evidence="2 3" key="1">
    <citation type="journal article" date="2015" name="Proc. Natl. Acad. Sci. U.S.A.">
        <title>The resurrection genome of Boea hygrometrica: A blueprint for survival of dehydration.</title>
        <authorList>
            <person name="Xiao L."/>
            <person name="Yang G."/>
            <person name="Zhang L."/>
            <person name="Yang X."/>
            <person name="Zhao S."/>
            <person name="Ji Z."/>
            <person name="Zhou Q."/>
            <person name="Hu M."/>
            <person name="Wang Y."/>
            <person name="Chen M."/>
            <person name="Xu Y."/>
            <person name="Jin H."/>
            <person name="Xiao X."/>
            <person name="Hu G."/>
            <person name="Bao F."/>
            <person name="Hu Y."/>
            <person name="Wan P."/>
            <person name="Li L."/>
            <person name="Deng X."/>
            <person name="Kuang T."/>
            <person name="Xiang C."/>
            <person name="Zhu J.K."/>
            <person name="Oliver M.J."/>
            <person name="He Y."/>
        </authorList>
    </citation>
    <scope>NUCLEOTIDE SEQUENCE [LARGE SCALE GENOMIC DNA]</scope>
    <source>
        <strain evidence="3">cv. XS01</strain>
    </source>
</reference>
<proteinExistence type="predicted"/>
<protein>
    <submittedName>
        <fullName evidence="2">Uncharacterized protein</fullName>
    </submittedName>
</protein>
<feature type="transmembrane region" description="Helical" evidence="1">
    <location>
        <begin position="50"/>
        <end position="73"/>
    </location>
</feature>
<keyword evidence="1" id="KW-0812">Transmembrane</keyword>
<accession>A0A2Z7D0A5</accession>
<evidence type="ECO:0000313" key="3">
    <source>
        <dbReference type="Proteomes" id="UP000250235"/>
    </source>
</evidence>
<sequence>MKTLLARTQCRFAFVCTVHISLASLDLLCLTRSGLIFLHYSSELILRSKLLLCLSALFCSCACLLYSALRYFLYLGSGLIFFD</sequence>